<dbReference type="InterPro" id="IPR043137">
    <property type="entry name" value="GGT_ssub_C"/>
</dbReference>
<evidence type="ECO:0000256" key="2">
    <source>
        <dbReference type="ARBA" id="ARBA00022679"/>
    </source>
</evidence>
<keyword evidence="2" id="KW-0808">Transferase</keyword>
<dbReference type="PANTHER" id="PTHR43199:SF1">
    <property type="entry name" value="GLUTATHIONE HYDROLASE PROENZYME"/>
    <property type="match status" value="1"/>
</dbReference>
<dbReference type="InterPro" id="IPR051792">
    <property type="entry name" value="GGT_bact"/>
</dbReference>
<dbReference type="Pfam" id="PF01019">
    <property type="entry name" value="G_glu_transpept"/>
    <property type="match status" value="1"/>
</dbReference>
<reference evidence="7 8" key="1">
    <citation type="submission" date="2024-05" db="EMBL/GenBank/DDBJ databases">
        <title>Roseateles sp. DJS-2-20 16S ribosomal RNA gene Genome sequencing and assembly.</title>
        <authorList>
            <person name="Woo H."/>
        </authorList>
    </citation>
    <scope>NUCLEOTIDE SEQUENCE [LARGE SCALE GENOMIC DNA]</scope>
    <source>
        <strain evidence="7 8">DJS-2-20</strain>
    </source>
</reference>
<evidence type="ECO:0000313" key="7">
    <source>
        <dbReference type="EMBL" id="MEO3692267.1"/>
    </source>
</evidence>
<dbReference type="SUPFAM" id="SSF56235">
    <property type="entry name" value="N-terminal nucleophile aminohydrolases (Ntn hydrolases)"/>
    <property type="match status" value="1"/>
</dbReference>
<comment type="caution">
    <text evidence="7">The sequence shown here is derived from an EMBL/GenBank/DDBJ whole genome shotgun (WGS) entry which is preliminary data.</text>
</comment>
<feature type="chain" id="PRO_5046985897" evidence="6">
    <location>
        <begin position="20"/>
        <end position="580"/>
    </location>
</feature>
<name>A0ABV0G3G5_9BURK</name>
<dbReference type="InterPro" id="IPR029055">
    <property type="entry name" value="Ntn_hydrolases_N"/>
</dbReference>
<dbReference type="PANTHER" id="PTHR43199">
    <property type="entry name" value="GLUTATHIONE HYDROLASE"/>
    <property type="match status" value="1"/>
</dbReference>
<gene>
    <name evidence="7" type="ORF">ABDJ85_12365</name>
</gene>
<accession>A0ABV0G3G5</accession>
<comment type="similarity">
    <text evidence="1">Belongs to the gamma-glutamyltransferase family.</text>
</comment>
<dbReference type="InterPro" id="IPR043138">
    <property type="entry name" value="GGT_lsub"/>
</dbReference>
<evidence type="ECO:0000256" key="1">
    <source>
        <dbReference type="ARBA" id="ARBA00009381"/>
    </source>
</evidence>
<dbReference type="EMBL" id="JBDPZD010000003">
    <property type="protein sequence ID" value="MEO3692267.1"/>
    <property type="molecule type" value="Genomic_DNA"/>
</dbReference>
<dbReference type="Proteomes" id="UP001495147">
    <property type="component" value="Unassembled WGS sequence"/>
</dbReference>
<organism evidence="7 8">
    <name type="scientific">Roseateles paludis</name>
    <dbReference type="NCBI Taxonomy" id="3145238"/>
    <lineage>
        <taxon>Bacteria</taxon>
        <taxon>Pseudomonadati</taxon>
        <taxon>Pseudomonadota</taxon>
        <taxon>Betaproteobacteria</taxon>
        <taxon>Burkholderiales</taxon>
        <taxon>Sphaerotilaceae</taxon>
        <taxon>Roseateles</taxon>
    </lineage>
</organism>
<evidence type="ECO:0000256" key="3">
    <source>
        <dbReference type="ARBA" id="ARBA00022801"/>
    </source>
</evidence>
<dbReference type="Gene3D" id="3.60.20.40">
    <property type="match status" value="1"/>
</dbReference>
<keyword evidence="3" id="KW-0378">Hydrolase</keyword>
<keyword evidence="8" id="KW-1185">Reference proteome</keyword>
<keyword evidence="6" id="KW-0732">Signal</keyword>
<evidence type="ECO:0000256" key="6">
    <source>
        <dbReference type="SAM" id="SignalP"/>
    </source>
</evidence>
<feature type="region of interest" description="Disordered" evidence="5">
    <location>
        <begin position="364"/>
        <end position="385"/>
    </location>
</feature>
<evidence type="ECO:0000256" key="5">
    <source>
        <dbReference type="SAM" id="MobiDB-lite"/>
    </source>
</evidence>
<proteinExistence type="inferred from homology"/>
<evidence type="ECO:0000313" key="8">
    <source>
        <dbReference type="Proteomes" id="UP001495147"/>
    </source>
</evidence>
<feature type="signal peptide" evidence="6">
    <location>
        <begin position="1"/>
        <end position="19"/>
    </location>
</feature>
<feature type="region of interest" description="Disordered" evidence="5">
    <location>
        <begin position="443"/>
        <end position="466"/>
    </location>
</feature>
<evidence type="ECO:0000256" key="4">
    <source>
        <dbReference type="ARBA" id="ARBA00023145"/>
    </source>
</evidence>
<keyword evidence="4" id="KW-0865">Zymogen</keyword>
<dbReference type="Gene3D" id="1.10.246.130">
    <property type="match status" value="1"/>
</dbReference>
<protein>
    <submittedName>
        <fullName evidence="7">Gamma-glutamyltransferase family protein</fullName>
    </submittedName>
</protein>
<dbReference type="PRINTS" id="PR01210">
    <property type="entry name" value="GGTRANSPTASE"/>
</dbReference>
<dbReference type="RefSeq" id="WP_347705089.1">
    <property type="nucleotide sequence ID" value="NZ_JBDPZD010000003.1"/>
</dbReference>
<sequence length="580" mass="60705">MRGKLLALGFGFITVWAAAQPQNPEPASGYAAKAATTFKRQAVSAAHPLAAQAGLGILRAGGSAVDAAVAVQMVLGLVEPQSSGIGGGAFLLHFDGRALQAYDARETAPAAATPELFLRDGRAMPMREAVQSGLSAGVPGAVAMLALAHERHGRLAWARLFEPAIDLAERGFAITPRLHTLLAGDAALKRDAQARALYYDAAGQAHPVGHVLRNPAYAAVLRGIAKQGPAAFYRGEVAADIVRRLRAHERPGVMTEADLAAYRPLARAPLCTAWRAVRLCGMGPPSSGHITLLQTLSLLETEPPADQANEAWLHRLIEASKLAFADRAQYLADPAFAAAPGDDWQSLLAPDYLRERAALIGPRAMPPATAGQPAPQRSAFAPQAQQLESGTSHISIVDADGHAVAMTTSVESAFGNRVMSDGGTGLGGGFLLNNQLTDFSLAPTGADGRPVANRVEPGKRPRSSMTPTLVFQGDRLVLVAGSPGGPAIIPFMARFLTAHLAWGIPAQAAAEQPHLVNFNGPDVYLEAGRFTPAEKDALRARGHKLAEFALPSGIQALSRVQGSDWAGAADPRREGVSVGD</sequence>